<dbReference type="GO" id="GO:0051539">
    <property type="term" value="F:4 iron, 4 sulfur cluster binding"/>
    <property type="evidence" value="ECO:0007669"/>
    <property type="project" value="UniProtKB-KW"/>
</dbReference>
<dbReference type="InterPro" id="IPR017896">
    <property type="entry name" value="4Fe4S_Fe-S-bd"/>
</dbReference>
<evidence type="ECO:0000259" key="6">
    <source>
        <dbReference type="PROSITE" id="PS51379"/>
    </source>
</evidence>
<evidence type="ECO:0000256" key="2">
    <source>
        <dbReference type="ARBA" id="ARBA00022723"/>
    </source>
</evidence>
<dbReference type="CDD" id="cd10551">
    <property type="entry name" value="PsrB"/>
    <property type="match status" value="1"/>
</dbReference>
<keyword evidence="3" id="KW-0408">Iron</keyword>
<dbReference type="InterPro" id="IPR050954">
    <property type="entry name" value="ET_IronSulfur_Cluster-Binding"/>
</dbReference>
<dbReference type="SUPFAM" id="SSF54862">
    <property type="entry name" value="4Fe-4S ferredoxins"/>
    <property type="match status" value="1"/>
</dbReference>
<name>A1WTY6_HALHL</name>
<feature type="domain" description="4Fe-4S ferredoxin-type" evidence="6">
    <location>
        <begin position="81"/>
        <end position="110"/>
    </location>
</feature>
<proteinExistence type="predicted"/>
<dbReference type="AlphaFoldDB" id="A1WTY6"/>
<dbReference type="GO" id="GO:0046872">
    <property type="term" value="F:metal ion binding"/>
    <property type="evidence" value="ECO:0007669"/>
    <property type="project" value="UniProtKB-KW"/>
</dbReference>
<dbReference type="EMBL" id="CP000544">
    <property type="protein sequence ID" value="ABM61148.1"/>
    <property type="molecule type" value="Genomic_DNA"/>
</dbReference>
<dbReference type="STRING" id="349124.Hhal_0354"/>
<organism evidence="7 8">
    <name type="scientific">Halorhodospira halophila (strain DSM 244 / SL1)</name>
    <name type="common">Ectothiorhodospira halophila (strain DSM 244 / SL1)</name>
    <dbReference type="NCBI Taxonomy" id="349124"/>
    <lineage>
        <taxon>Bacteria</taxon>
        <taxon>Pseudomonadati</taxon>
        <taxon>Pseudomonadota</taxon>
        <taxon>Gammaproteobacteria</taxon>
        <taxon>Chromatiales</taxon>
        <taxon>Ectothiorhodospiraceae</taxon>
        <taxon>Halorhodospira</taxon>
    </lineage>
</organism>
<dbReference type="Gene3D" id="3.30.70.20">
    <property type="match status" value="2"/>
</dbReference>
<accession>A1WTY6</accession>
<dbReference type="PROSITE" id="PS00198">
    <property type="entry name" value="4FE4S_FER_1"/>
    <property type="match status" value="1"/>
</dbReference>
<dbReference type="HOGENOM" id="CLU_043374_1_0_6"/>
<reference evidence="7 8" key="2">
    <citation type="journal article" date="2013" name="Stand. Genomic Sci.">
        <title>Complete genome sequence of Halorhodospira halophila SL1.</title>
        <authorList>
            <person name="Challacombe J.F."/>
            <person name="Majid S."/>
            <person name="Deole R."/>
            <person name="Brettin T.S."/>
            <person name="Bruce D."/>
            <person name="Delano S.F."/>
            <person name="Detter J.C."/>
            <person name="Gleasner C.D."/>
            <person name="Han C.S."/>
            <person name="Misra M."/>
            <person name="Reitenga K.G."/>
            <person name="Mikhailova N."/>
            <person name="Woyke T."/>
            <person name="Pitluck S."/>
            <person name="Nolan M."/>
            <person name="Land M.L."/>
            <person name="Saunders E."/>
            <person name="Tapia R."/>
            <person name="Lapidus A."/>
            <person name="Ivanova N."/>
            <person name="Hoff W.D."/>
        </authorList>
    </citation>
    <scope>NUCLEOTIDE SEQUENCE [LARGE SCALE GENOMIC DNA]</scope>
    <source>
        <strain evidence="8">DSM 244 / SL1</strain>
    </source>
</reference>
<feature type="region of interest" description="Disordered" evidence="5">
    <location>
        <begin position="234"/>
        <end position="253"/>
    </location>
</feature>
<dbReference type="KEGG" id="hha:Hhal_0354"/>
<keyword evidence="1" id="KW-0004">4Fe-4S</keyword>
<dbReference type="InterPro" id="IPR017900">
    <property type="entry name" value="4Fe4S_Fe_S_CS"/>
</dbReference>
<protein>
    <submittedName>
        <fullName evidence="7">Phenylacetyl-CoA:acceptor oxidoreductase PadC subunit</fullName>
    </submittedName>
</protein>
<dbReference type="Pfam" id="PF13247">
    <property type="entry name" value="Fer4_11"/>
    <property type="match status" value="1"/>
</dbReference>
<evidence type="ECO:0000256" key="1">
    <source>
        <dbReference type="ARBA" id="ARBA00022485"/>
    </source>
</evidence>
<keyword evidence="2" id="KW-0479">Metal-binding</keyword>
<dbReference type="PANTHER" id="PTHR43177">
    <property type="entry name" value="PROTEIN NRFC"/>
    <property type="match status" value="1"/>
</dbReference>
<keyword evidence="4" id="KW-0411">Iron-sulfur</keyword>
<evidence type="ECO:0000256" key="5">
    <source>
        <dbReference type="SAM" id="MobiDB-lite"/>
    </source>
</evidence>
<dbReference type="Pfam" id="PF12797">
    <property type="entry name" value="Fer4_2"/>
    <property type="match status" value="1"/>
</dbReference>
<dbReference type="PROSITE" id="PS51379">
    <property type="entry name" value="4FE4S_FER_2"/>
    <property type="match status" value="3"/>
</dbReference>
<evidence type="ECO:0000313" key="8">
    <source>
        <dbReference type="Proteomes" id="UP000000647"/>
    </source>
</evidence>
<evidence type="ECO:0000256" key="4">
    <source>
        <dbReference type="ARBA" id="ARBA00023014"/>
    </source>
</evidence>
<dbReference type="RefSeq" id="WP_011813171.1">
    <property type="nucleotide sequence ID" value="NC_008789.1"/>
</dbReference>
<evidence type="ECO:0000313" key="7">
    <source>
        <dbReference type="EMBL" id="ABM61148.1"/>
    </source>
</evidence>
<feature type="domain" description="4Fe-4S ferredoxin-type" evidence="6">
    <location>
        <begin position="49"/>
        <end position="80"/>
    </location>
</feature>
<reference evidence="8" key="1">
    <citation type="submission" date="2006-12" db="EMBL/GenBank/DDBJ databases">
        <title>Complete sequence of Halorhodospira halophila SL1.</title>
        <authorList>
            <consortium name="US DOE Joint Genome Institute"/>
            <person name="Copeland A."/>
            <person name="Lucas S."/>
            <person name="Lapidus A."/>
            <person name="Barry K."/>
            <person name="Detter J.C."/>
            <person name="Glavina del Rio T."/>
            <person name="Hammon N."/>
            <person name="Israni S."/>
            <person name="Dalin E."/>
            <person name="Tice H."/>
            <person name="Pitluck S."/>
            <person name="Saunders E."/>
            <person name="Brettin T."/>
            <person name="Bruce D."/>
            <person name="Han C."/>
            <person name="Tapia R."/>
            <person name="Schmutz J."/>
            <person name="Larimer F."/>
            <person name="Land M."/>
            <person name="Hauser L."/>
            <person name="Kyrpides N."/>
            <person name="Mikhailova N."/>
            <person name="Hoff W."/>
            <person name="Richardson P."/>
        </authorList>
    </citation>
    <scope>NUCLEOTIDE SEQUENCE [LARGE SCALE GENOMIC DNA]</scope>
    <source>
        <strain evidence="8">DSM 244 / SL1</strain>
    </source>
</reference>
<dbReference type="eggNOG" id="COG0437">
    <property type="taxonomic scope" value="Bacteria"/>
</dbReference>
<sequence>MPKWGMVIDLDKCTGCQACTTACAMENNTLPGESWQDVLFYNEGRYPHTSIKWFPRPCMQCENPTCVYVCPTRATYKTEDGVVLVDWDRCIGCKYCMIACPYGVRFYADEKPLIEPDLREVHPGEDGQIWSPPYQGPNQDHRTGVGIQPKGVVSKCTFCYHRISQAPEGVADLDEDNPELVEYVPACVRTCPPKARYFGDLDNPESQVNRLIADKRGTRIKEETGNRPQVYYLGEHGTVPTFDPQFEHDDRSS</sequence>
<feature type="domain" description="4Fe-4S ferredoxin-type" evidence="6">
    <location>
        <begin position="4"/>
        <end position="33"/>
    </location>
</feature>
<dbReference type="PANTHER" id="PTHR43177:SF3">
    <property type="entry name" value="PROTEIN NRFC HOMOLOG"/>
    <property type="match status" value="1"/>
</dbReference>
<gene>
    <name evidence="7" type="ordered locus">Hhal_0354</name>
</gene>
<evidence type="ECO:0000256" key="3">
    <source>
        <dbReference type="ARBA" id="ARBA00023004"/>
    </source>
</evidence>
<dbReference type="Proteomes" id="UP000000647">
    <property type="component" value="Chromosome"/>
</dbReference>
<keyword evidence="8" id="KW-1185">Reference proteome</keyword>